<sequence length="109" mass="12183">MEGRAAIFCDETRINDVGRSSALSAKPYNVEKHEEKRVAEGWPEEEIGQEVVADIEFLWTTLELGSDRLSVHNTTSNLIILISIDFSLVESANRNALETARGTQNNEMC</sequence>
<keyword evidence="2" id="KW-1185">Reference proteome</keyword>
<organism evidence="1 2">
    <name type="scientific">Vespula vulgaris</name>
    <name type="common">Yellow jacket</name>
    <name type="synonym">Wasp</name>
    <dbReference type="NCBI Taxonomy" id="7454"/>
    <lineage>
        <taxon>Eukaryota</taxon>
        <taxon>Metazoa</taxon>
        <taxon>Ecdysozoa</taxon>
        <taxon>Arthropoda</taxon>
        <taxon>Hexapoda</taxon>
        <taxon>Insecta</taxon>
        <taxon>Pterygota</taxon>
        <taxon>Neoptera</taxon>
        <taxon>Endopterygota</taxon>
        <taxon>Hymenoptera</taxon>
        <taxon>Apocrita</taxon>
        <taxon>Aculeata</taxon>
        <taxon>Vespoidea</taxon>
        <taxon>Vespidae</taxon>
        <taxon>Vespinae</taxon>
        <taxon>Vespula</taxon>
    </lineage>
</organism>
<evidence type="ECO:0000313" key="1">
    <source>
        <dbReference type="EMBL" id="KAF7398904.1"/>
    </source>
</evidence>
<dbReference type="Proteomes" id="UP000614350">
    <property type="component" value="Unassembled WGS sequence"/>
</dbReference>
<proteinExistence type="predicted"/>
<accession>A0A834K1Z1</accession>
<reference evidence="1" key="1">
    <citation type="journal article" date="2020" name="G3 (Bethesda)">
        <title>High-Quality Assemblies for Three Invasive Social Wasps from the &lt;i&gt;Vespula&lt;/i&gt; Genus.</title>
        <authorList>
            <person name="Harrop T.W.R."/>
            <person name="Guhlin J."/>
            <person name="McLaughlin G.M."/>
            <person name="Permina E."/>
            <person name="Stockwell P."/>
            <person name="Gilligan J."/>
            <person name="Le Lec M.F."/>
            <person name="Gruber M.A.M."/>
            <person name="Quinn O."/>
            <person name="Lovegrove M."/>
            <person name="Duncan E.J."/>
            <person name="Remnant E.J."/>
            <person name="Van Eeckhoven J."/>
            <person name="Graham B."/>
            <person name="Knapp R.A."/>
            <person name="Langford K.W."/>
            <person name="Kronenberg Z."/>
            <person name="Press M.O."/>
            <person name="Eacker S.M."/>
            <person name="Wilson-Rankin E.E."/>
            <person name="Purcell J."/>
            <person name="Lester P.J."/>
            <person name="Dearden P.K."/>
        </authorList>
    </citation>
    <scope>NUCLEOTIDE SEQUENCE</scope>
    <source>
        <strain evidence="1">Marl-1</strain>
    </source>
</reference>
<evidence type="ECO:0000313" key="2">
    <source>
        <dbReference type="Proteomes" id="UP000614350"/>
    </source>
</evidence>
<gene>
    <name evidence="1" type="ORF">HZH66_006801</name>
</gene>
<name>A0A834K1Z1_VESVU</name>
<comment type="caution">
    <text evidence="1">The sequence shown here is derived from an EMBL/GenBank/DDBJ whole genome shotgun (WGS) entry which is preliminary data.</text>
</comment>
<protein>
    <submittedName>
        <fullName evidence="1">Uncharacterized protein</fullName>
    </submittedName>
</protein>
<dbReference type="AlphaFoldDB" id="A0A834K1Z1"/>
<dbReference type="EMBL" id="JACSEA010000006">
    <property type="protein sequence ID" value="KAF7398904.1"/>
    <property type="molecule type" value="Genomic_DNA"/>
</dbReference>